<dbReference type="GO" id="GO:0003676">
    <property type="term" value="F:nucleic acid binding"/>
    <property type="evidence" value="ECO:0007669"/>
    <property type="project" value="InterPro"/>
</dbReference>
<evidence type="ECO:0000259" key="1">
    <source>
        <dbReference type="PROSITE" id="PS50994"/>
    </source>
</evidence>
<dbReference type="InterPro" id="IPR036397">
    <property type="entry name" value="RNaseH_sf"/>
</dbReference>
<dbReference type="GO" id="GO:0015074">
    <property type="term" value="P:DNA integration"/>
    <property type="evidence" value="ECO:0007669"/>
    <property type="project" value="InterPro"/>
</dbReference>
<evidence type="ECO:0000313" key="2">
    <source>
        <dbReference type="EMBL" id="VAV99872.1"/>
    </source>
</evidence>
<dbReference type="InterPro" id="IPR012337">
    <property type="entry name" value="RNaseH-like_sf"/>
</dbReference>
<dbReference type="AlphaFoldDB" id="A0A3B0S7I6"/>
<reference evidence="2" key="1">
    <citation type="submission" date="2018-06" db="EMBL/GenBank/DDBJ databases">
        <authorList>
            <person name="Zhirakovskaya E."/>
        </authorList>
    </citation>
    <scope>NUCLEOTIDE SEQUENCE</scope>
</reference>
<dbReference type="SUPFAM" id="SSF53098">
    <property type="entry name" value="Ribonuclease H-like"/>
    <property type="match status" value="1"/>
</dbReference>
<dbReference type="EMBL" id="UOEG01000198">
    <property type="protein sequence ID" value="VAV99872.1"/>
    <property type="molecule type" value="Genomic_DNA"/>
</dbReference>
<dbReference type="Gene3D" id="3.30.420.10">
    <property type="entry name" value="Ribonuclease H-like superfamily/Ribonuclease H"/>
    <property type="match status" value="1"/>
</dbReference>
<dbReference type="InterPro" id="IPR001584">
    <property type="entry name" value="Integrase_cat-core"/>
</dbReference>
<name>A0A3B0S7I6_9ZZZZ</name>
<accession>A0A3B0S7I6</accession>
<protein>
    <submittedName>
        <fullName evidence="2">Transposase</fullName>
    </submittedName>
</protein>
<gene>
    <name evidence="2" type="ORF">MNBD_ALPHA07-1583</name>
</gene>
<proteinExistence type="predicted"/>
<feature type="domain" description="Integrase catalytic" evidence="1">
    <location>
        <begin position="40"/>
        <end position="149"/>
    </location>
</feature>
<sequence>MVRYCRGPHRRAATAFPEAMTAAVPYKIHTVLTDTMLTDTVLTNNGIRHVLLPRYRSGPTASCGSHMFGMRCEENGIGHRQKKVRHPWTNGQAERMNRTIKDAAVKRFCYDSHAQLRTRLDDFPAACNFVQRLKTLKGLRPYEYICTNTSAKSGLPGQKNSILTRPIRYRD</sequence>
<dbReference type="PROSITE" id="PS50994">
    <property type="entry name" value="INTEGRASE"/>
    <property type="match status" value="1"/>
</dbReference>
<organism evidence="2">
    <name type="scientific">hydrothermal vent metagenome</name>
    <dbReference type="NCBI Taxonomy" id="652676"/>
    <lineage>
        <taxon>unclassified sequences</taxon>
        <taxon>metagenomes</taxon>
        <taxon>ecological metagenomes</taxon>
    </lineage>
</organism>